<sequence length="288" mass="32924">MNLQQIVNQIVEQLQASDSLLRLLLSTSVLIAVVVFARWVLRRFIRRNVNSSDLRRRWLVQLRNGLLLVLLFGLFMIWSNELRTFALSLVAIAVALVIATKELIICISGTLIKGGAHAFHLGDRIQIKEYRGDVIDQNLLTTTILEVGPGKYMQQRSGRMIVIPNSLFATEPVINESYSKDYVLHTFTVPFKRTDNWQLAQQELLRVSQAYCKDYIADVKRHFDRISYRTGLDTPAVEPRVTLQVEDPEDITLVVRVPTRAEGRNWLEQSILSDVFSANDFSRIIPTT</sequence>
<feature type="transmembrane region" description="Helical" evidence="5">
    <location>
        <begin position="85"/>
        <end position="104"/>
    </location>
</feature>
<evidence type="ECO:0000256" key="5">
    <source>
        <dbReference type="SAM" id="Phobius"/>
    </source>
</evidence>
<dbReference type="InterPro" id="IPR006685">
    <property type="entry name" value="MscS_channel_2nd"/>
</dbReference>
<keyword evidence="2 5" id="KW-0812">Transmembrane</keyword>
<evidence type="ECO:0000256" key="4">
    <source>
        <dbReference type="ARBA" id="ARBA00023136"/>
    </source>
</evidence>
<dbReference type="Proteomes" id="UP000295531">
    <property type="component" value="Unassembled WGS sequence"/>
</dbReference>
<accession>A0A4R6PJP1</accession>
<gene>
    <name evidence="7" type="ORF">DEU29_105143</name>
</gene>
<evidence type="ECO:0000259" key="6">
    <source>
        <dbReference type="Pfam" id="PF00924"/>
    </source>
</evidence>
<dbReference type="RefSeq" id="WP_133539333.1">
    <property type="nucleotide sequence ID" value="NZ_SNXI01000005.1"/>
</dbReference>
<dbReference type="GO" id="GO:0016020">
    <property type="term" value="C:membrane"/>
    <property type="evidence" value="ECO:0007669"/>
    <property type="project" value="UniProtKB-SubCell"/>
</dbReference>
<evidence type="ECO:0000256" key="3">
    <source>
        <dbReference type="ARBA" id="ARBA00022989"/>
    </source>
</evidence>
<reference evidence="7 8" key="1">
    <citation type="submission" date="2019-03" db="EMBL/GenBank/DDBJ databases">
        <title>Freshwater and sediment microbial communities from various areas in North America, analyzing microbe dynamics in response to fracking.</title>
        <authorList>
            <person name="Lamendella R."/>
        </authorList>
    </citation>
    <scope>NUCLEOTIDE SEQUENCE [LARGE SCALE GENOMIC DNA]</scope>
    <source>
        <strain evidence="7 8">18_TX</strain>
    </source>
</reference>
<keyword evidence="4 5" id="KW-0472">Membrane</keyword>
<comment type="subcellular location">
    <subcellularLocation>
        <location evidence="1">Membrane</location>
    </subcellularLocation>
</comment>
<proteinExistence type="predicted"/>
<evidence type="ECO:0000313" key="7">
    <source>
        <dbReference type="EMBL" id="TDP38291.1"/>
    </source>
</evidence>
<dbReference type="Pfam" id="PF00924">
    <property type="entry name" value="MS_channel_2nd"/>
    <property type="match status" value="1"/>
</dbReference>
<dbReference type="AlphaFoldDB" id="A0A4R6PJP1"/>
<dbReference type="PANTHER" id="PTHR30566:SF27">
    <property type="entry name" value="MECHANOSENSITIVE ION CHANNEL PROTEIN"/>
    <property type="match status" value="1"/>
</dbReference>
<dbReference type="GO" id="GO:0008381">
    <property type="term" value="F:mechanosensitive monoatomic ion channel activity"/>
    <property type="evidence" value="ECO:0007669"/>
    <property type="project" value="UniProtKB-ARBA"/>
</dbReference>
<dbReference type="SUPFAM" id="SSF50182">
    <property type="entry name" value="Sm-like ribonucleoproteins"/>
    <property type="match status" value="1"/>
</dbReference>
<keyword evidence="8" id="KW-1185">Reference proteome</keyword>
<dbReference type="EMBL" id="SNXI01000005">
    <property type="protein sequence ID" value="TDP38291.1"/>
    <property type="molecule type" value="Genomic_DNA"/>
</dbReference>
<evidence type="ECO:0000256" key="2">
    <source>
        <dbReference type="ARBA" id="ARBA00022692"/>
    </source>
</evidence>
<dbReference type="InterPro" id="IPR010920">
    <property type="entry name" value="LSM_dom_sf"/>
</dbReference>
<protein>
    <submittedName>
        <fullName evidence="7">Mechanosensitive ion channel-like protein</fullName>
    </submittedName>
</protein>
<evidence type="ECO:0000256" key="1">
    <source>
        <dbReference type="ARBA" id="ARBA00004370"/>
    </source>
</evidence>
<name>A0A4R6PJP1_9GAMM</name>
<dbReference type="PANTHER" id="PTHR30566">
    <property type="entry name" value="YNAI-RELATED MECHANOSENSITIVE ION CHANNEL"/>
    <property type="match status" value="1"/>
</dbReference>
<dbReference type="InterPro" id="IPR023408">
    <property type="entry name" value="MscS_beta-dom_sf"/>
</dbReference>
<feature type="transmembrane region" description="Helical" evidence="5">
    <location>
        <begin position="62"/>
        <end position="79"/>
    </location>
</feature>
<dbReference type="Gene3D" id="2.30.30.60">
    <property type="match status" value="1"/>
</dbReference>
<feature type="transmembrane region" description="Helical" evidence="5">
    <location>
        <begin position="20"/>
        <end position="41"/>
    </location>
</feature>
<organism evidence="7 8">
    <name type="scientific">Idiomarina aquatica</name>
    <dbReference type="NCBI Taxonomy" id="1327752"/>
    <lineage>
        <taxon>Bacteria</taxon>
        <taxon>Pseudomonadati</taxon>
        <taxon>Pseudomonadota</taxon>
        <taxon>Gammaproteobacteria</taxon>
        <taxon>Alteromonadales</taxon>
        <taxon>Idiomarinaceae</taxon>
        <taxon>Idiomarina</taxon>
    </lineage>
</organism>
<evidence type="ECO:0000313" key="8">
    <source>
        <dbReference type="Proteomes" id="UP000295531"/>
    </source>
</evidence>
<keyword evidence="3 5" id="KW-1133">Transmembrane helix</keyword>
<feature type="domain" description="Mechanosensitive ion channel MscS" evidence="6">
    <location>
        <begin position="116"/>
        <end position="177"/>
    </location>
</feature>
<comment type="caution">
    <text evidence="7">The sequence shown here is derived from an EMBL/GenBank/DDBJ whole genome shotgun (WGS) entry which is preliminary data.</text>
</comment>
<dbReference type="OrthoDB" id="9775421at2"/>